<dbReference type="Proteomes" id="UP001497522">
    <property type="component" value="Chromosome 8"/>
</dbReference>
<keyword evidence="2" id="KW-1133">Transmembrane helix</keyword>
<evidence type="ECO:0000256" key="2">
    <source>
        <dbReference type="SAM" id="Phobius"/>
    </source>
</evidence>
<proteinExistence type="predicted"/>
<keyword evidence="2" id="KW-0472">Membrane</keyword>
<feature type="region of interest" description="Disordered" evidence="1">
    <location>
        <begin position="24"/>
        <end position="61"/>
    </location>
</feature>
<dbReference type="EMBL" id="OZ023709">
    <property type="protein sequence ID" value="CAK9881457.1"/>
    <property type="molecule type" value="Genomic_DNA"/>
</dbReference>
<feature type="compositionally biased region" description="Low complexity" evidence="1">
    <location>
        <begin position="44"/>
        <end position="58"/>
    </location>
</feature>
<dbReference type="PROSITE" id="PS50191">
    <property type="entry name" value="CRAL_TRIO"/>
    <property type="match status" value="1"/>
</dbReference>
<dbReference type="Pfam" id="PF00650">
    <property type="entry name" value="CRAL_TRIO"/>
    <property type="match status" value="1"/>
</dbReference>
<name>A0ABP1BYA1_9BRYO</name>
<evidence type="ECO:0000259" key="3">
    <source>
        <dbReference type="PROSITE" id="PS50191"/>
    </source>
</evidence>
<evidence type="ECO:0000313" key="4">
    <source>
        <dbReference type="EMBL" id="CAK9881457.1"/>
    </source>
</evidence>
<evidence type="ECO:0000256" key="1">
    <source>
        <dbReference type="SAM" id="MobiDB-lite"/>
    </source>
</evidence>
<dbReference type="PANTHER" id="PTHR47041:SF2">
    <property type="entry name" value="SEC14 CYTOSOLIC FACTOR FAMILY PROTEIN _ PHOSPHOGLYCERIDE TRANSFER FAMILY PROTEIN"/>
    <property type="match status" value="1"/>
</dbReference>
<dbReference type="Gene3D" id="3.40.525.10">
    <property type="entry name" value="CRAL-TRIO lipid binding domain"/>
    <property type="match status" value="1"/>
</dbReference>
<dbReference type="PANTHER" id="PTHR47041">
    <property type="entry name" value="SEC14 CYTOSOLIC FACTOR FAMILY PROTEIN / PHOSPHOGLYCERIDE TRANSFER FAMILY PROTEIN"/>
    <property type="match status" value="1"/>
</dbReference>
<sequence length="510" mass="57322">MGTAMEQMEMEEEEKRQEAAKIRITRMGKKPPSVSDASPNVTISSSSSSSSSSRTTTTMRRRGVKVATGKLLVFLVKVSALEALRRASQAKCRPIWWSLQWLCIFQAPPFNWLQRWAPFRFLAQATESFSKPMICLSMATALTNAYHDLQQEDSSVVLRRILSLSEPVGSEGDTNSNKLKAQDLAANYPSLDFLLQALDAEGIELPERMDNEEIDRFRLATAGDVSSFVARVKKTVRWRERYYFLSQADLKPWTHLVLWHHHDTLGHPTLIVRLGLAFSILTPSERPRFSQAVVSQVEYGVLNMTKEDDPHLTVIMDCEGVSHRGFPLHMTKCCCVLVQDHFPMRLASLFLINLHPVLHQLANDIMEVLEPSTLEKVHMEGENYTGKLEKYMGGREKVPSYLGGHCTCTSCKEQVCTKKESGEASTSSSSSVAHRRPRSQQQQQLKQVEEGEAEKEDKGSEENPLIEPPPSFATYTAMLRTIIVGLLMFWVFVAMVAGDEPLLQSSSLPT</sequence>
<dbReference type="SMART" id="SM00516">
    <property type="entry name" value="SEC14"/>
    <property type="match status" value="1"/>
</dbReference>
<gene>
    <name evidence="4" type="ORF">CSSPJE1EN2_LOCUS22813</name>
</gene>
<feature type="domain" description="CRAL-TRIO" evidence="3">
    <location>
        <begin position="246"/>
        <end position="410"/>
    </location>
</feature>
<feature type="region of interest" description="Disordered" evidence="1">
    <location>
        <begin position="422"/>
        <end position="471"/>
    </location>
</feature>
<dbReference type="SUPFAM" id="SSF52087">
    <property type="entry name" value="CRAL/TRIO domain"/>
    <property type="match status" value="1"/>
</dbReference>
<accession>A0ABP1BYA1</accession>
<evidence type="ECO:0000313" key="5">
    <source>
        <dbReference type="Proteomes" id="UP001497522"/>
    </source>
</evidence>
<protein>
    <recommendedName>
        <fullName evidence="3">CRAL-TRIO domain-containing protein</fullName>
    </recommendedName>
</protein>
<dbReference type="InterPro" id="IPR036865">
    <property type="entry name" value="CRAL-TRIO_dom_sf"/>
</dbReference>
<dbReference type="InterPro" id="IPR001251">
    <property type="entry name" value="CRAL-TRIO_dom"/>
</dbReference>
<dbReference type="CDD" id="cd00170">
    <property type="entry name" value="SEC14"/>
    <property type="match status" value="1"/>
</dbReference>
<reference evidence="4" key="1">
    <citation type="submission" date="2024-03" db="EMBL/GenBank/DDBJ databases">
        <authorList>
            <consortium name="ELIXIR-Norway"/>
            <consortium name="Elixir Norway"/>
        </authorList>
    </citation>
    <scope>NUCLEOTIDE SEQUENCE</scope>
</reference>
<keyword evidence="2" id="KW-0812">Transmembrane</keyword>
<feature type="transmembrane region" description="Helical" evidence="2">
    <location>
        <begin position="477"/>
        <end position="497"/>
    </location>
</feature>
<keyword evidence="5" id="KW-1185">Reference proteome</keyword>
<organism evidence="4 5">
    <name type="scientific">Sphagnum jensenii</name>
    <dbReference type="NCBI Taxonomy" id="128206"/>
    <lineage>
        <taxon>Eukaryota</taxon>
        <taxon>Viridiplantae</taxon>
        <taxon>Streptophyta</taxon>
        <taxon>Embryophyta</taxon>
        <taxon>Bryophyta</taxon>
        <taxon>Sphagnophytina</taxon>
        <taxon>Sphagnopsida</taxon>
        <taxon>Sphagnales</taxon>
        <taxon>Sphagnaceae</taxon>
        <taxon>Sphagnum</taxon>
    </lineage>
</organism>